<gene>
    <name evidence="1" type="ORF">FA13DRAFT_1711577</name>
</gene>
<dbReference type="EMBL" id="QPFP01000030">
    <property type="protein sequence ID" value="TEB28893.1"/>
    <property type="molecule type" value="Genomic_DNA"/>
</dbReference>
<protein>
    <submittedName>
        <fullName evidence="1">Uncharacterized protein</fullName>
    </submittedName>
</protein>
<comment type="caution">
    <text evidence="1">The sequence shown here is derived from an EMBL/GenBank/DDBJ whole genome shotgun (WGS) entry which is preliminary data.</text>
</comment>
<organism evidence="1 2">
    <name type="scientific">Coprinellus micaceus</name>
    <name type="common">Glistening ink-cap mushroom</name>
    <name type="synonym">Coprinus micaceus</name>
    <dbReference type="NCBI Taxonomy" id="71717"/>
    <lineage>
        <taxon>Eukaryota</taxon>
        <taxon>Fungi</taxon>
        <taxon>Dikarya</taxon>
        <taxon>Basidiomycota</taxon>
        <taxon>Agaricomycotina</taxon>
        <taxon>Agaricomycetes</taxon>
        <taxon>Agaricomycetidae</taxon>
        <taxon>Agaricales</taxon>
        <taxon>Agaricineae</taxon>
        <taxon>Psathyrellaceae</taxon>
        <taxon>Coprinellus</taxon>
    </lineage>
</organism>
<sequence length="445" mass="49033">MLPNLVNPIVRVLGERDIGLRDISPPNYHPVTTNAVQQLPTQPLVTIAFPPHFAPGVSAATPKKFLSHTFCLSLTPFSSRGLVLTSSPPRGSIFIVINTAAQDNVNQFGMSDKTKKAYGIYTDGGRQLLHSLLDERVKMEFKDSIPLNEELRAHAFDPVPNRWSSYALLLYTGRKCCGNGTRQCGKSTDEGIYSAWAKLWTKAYVYNRSLKSSSSRPSRDRHVLSFEAMVGVYDHPSRSALGARRLAVPPHRPKRRHPPQIAYLSRNGSASGWVVSPESVDVVVKYLAQGTWDPVEKSFGTSAHQLPILSCCLMPRKVEGGTRGQIQAQLVVREAVVLETFLEGASVFPDAKASPYDVKIWVPAKVVPAWAHKIRAPNRHQARGAKRLPIPAKVKEGSTRMPSKVITEAATSSSQTHHSDTEWFDPTGNLLADLKQLDAHVDEQG</sequence>
<dbReference type="AlphaFoldDB" id="A0A4Y7T3Y5"/>
<keyword evidence="2" id="KW-1185">Reference proteome</keyword>
<evidence type="ECO:0000313" key="2">
    <source>
        <dbReference type="Proteomes" id="UP000298030"/>
    </source>
</evidence>
<proteinExistence type="predicted"/>
<evidence type="ECO:0000313" key="1">
    <source>
        <dbReference type="EMBL" id="TEB28893.1"/>
    </source>
</evidence>
<reference evidence="1 2" key="1">
    <citation type="journal article" date="2019" name="Nat. Ecol. Evol.">
        <title>Megaphylogeny resolves global patterns of mushroom evolution.</title>
        <authorList>
            <person name="Varga T."/>
            <person name="Krizsan K."/>
            <person name="Foldi C."/>
            <person name="Dima B."/>
            <person name="Sanchez-Garcia M."/>
            <person name="Sanchez-Ramirez S."/>
            <person name="Szollosi G.J."/>
            <person name="Szarkandi J.G."/>
            <person name="Papp V."/>
            <person name="Albert L."/>
            <person name="Andreopoulos W."/>
            <person name="Angelini C."/>
            <person name="Antonin V."/>
            <person name="Barry K.W."/>
            <person name="Bougher N.L."/>
            <person name="Buchanan P."/>
            <person name="Buyck B."/>
            <person name="Bense V."/>
            <person name="Catcheside P."/>
            <person name="Chovatia M."/>
            <person name="Cooper J."/>
            <person name="Damon W."/>
            <person name="Desjardin D."/>
            <person name="Finy P."/>
            <person name="Geml J."/>
            <person name="Haridas S."/>
            <person name="Hughes K."/>
            <person name="Justo A."/>
            <person name="Karasinski D."/>
            <person name="Kautmanova I."/>
            <person name="Kiss B."/>
            <person name="Kocsube S."/>
            <person name="Kotiranta H."/>
            <person name="LaButti K.M."/>
            <person name="Lechner B.E."/>
            <person name="Liimatainen K."/>
            <person name="Lipzen A."/>
            <person name="Lukacs Z."/>
            <person name="Mihaltcheva S."/>
            <person name="Morgado L.N."/>
            <person name="Niskanen T."/>
            <person name="Noordeloos M.E."/>
            <person name="Ohm R.A."/>
            <person name="Ortiz-Santana B."/>
            <person name="Ovrebo C."/>
            <person name="Racz N."/>
            <person name="Riley R."/>
            <person name="Savchenko A."/>
            <person name="Shiryaev A."/>
            <person name="Soop K."/>
            <person name="Spirin V."/>
            <person name="Szebenyi C."/>
            <person name="Tomsovsky M."/>
            <person name="Tulloss R.E."/>
            <person name="Uehling J."/>
            <person name="Grigoriev I.V."/>
            <person name="Vagvolgyi C."/>
            <person name="Papp T."/>
            <person name="Martin F.M."/>
            <person name="Miettinen O."/>
            <person name="Hibbett D.S."/>
            <person name="Nagy L.G."/>
        </authorList>
    </citation>
    <scope>NUCLEOTIDE SEQUENCE [LARGE SCALE GENOMIC DNA]</scope>
    <source>
        <strain evidence="1 2">FP101781</strain>
    </source>
</reference>
<dbReference type="Proteomes" id="UP000298030">
    <property type="component" value="Unassembled WGS sequence"/>
</dbReference>
<accession>A0A4Y7T3Y5</accession>
<name>A0A4Y7T3Y5_COPMI</name>